<organism evidence="1 2">
    <name type="scientific">Alternaria gaisen</name>
    <dbReference type="NCBI Taxonomy" id="167740"/>
    <lineage>
        <taxon>Eukaryota</taxon>
        <taxon>Fungi</taxon>
        <taxon>Dikarya</taxon>
        <taxon>Ascomycota</taxon>
        <taxon>Pezizomycotina</taxon>
        <taxon>Dothideomycetes</taxon>
        <taxon>Pleosporomycetidae</taxon>
        <taxon>Pleosporales</taxon>
        <taxon>Pleosporineae</taxon>
        <taxon>Pleosporaceae</taxon>
        <taxon>Alternaria</taxon>
        <taxon>Alternaria sect. Alternaria</taxon>
    </lineage>
</organism>
<reference evidence="1 2" key="1">
    <citation type="journal article" date="2019" name="bioRxiv">
        <title>Genomics, evolutionary history and diagnostics of the Alternaria alternata species group including apple and Asian pear pathotypes.</title>
        <authorList>
            <person name="Armitage A.D."/>
            <person name="Cockerton H.M."/>
            <person name="Sreenivasaprasad S."/>
            <person name="Woodhall J.W."/>
            <person name="Lane C.R."/>
            <person name="Harrison R.J."/>
            <person name="Clarkson J.P."/>
        </authorList>
    </citation>
    <scope>NUCLEOTIDE SEQUENCE [LARGE SCALE GENOMIC DNA]</scope>
    <source>
        <strain evidence="1 2">FERA 650</strain>
    </source>
</reference>
<comment type="caution">
    <text evidence="1">The sequence shown here is derived from an EMBL/GenBank/DDBJ whole genome shotgun (WGS) entry which is preliminary data.</text>
</comment>
<dbReference type="Proteomes" id="UP000293547">
    <property type="component" value="Unassembled WGS sequence"/>
</dbReference>
<gene>
    <name evidence="1" type="ORF">AG0111_0g1922</name>
</gene>
<sequence>MSSSSAEKRPRDAVDDGAECESPAVKVTRANEEHPSHPHYVLDHLVKHVLPERCRNDNVTAYYKAQLEHPEATIAECKSLLADWVLEMWTKGTLWRLDKLKRRAVSVYPKHGVVYLSIVVVEGDDFRYAGQTNDGHARIVEMHESASYRNSHPKFLYLLRERAEEVFYLLPIDNAGLKAGPIHNILEQWIALIFRALQPSELKHNLPAETLCWIPAEEMHKGVNVREPLAQGFSFNDFPMRGTSFKYSPISLKREWYEVHRNHEIVVRTEGFLRGDVFSGSFWNAPGWYGKADYEFQIWSVKLRIGKSWIDRCAIETIRVWCDLRPEGEVHPHNITRGSGVRLAYQDPALRLGIKVSGIRNGDKLEGWTWLMMDGSADKATPRLNRLVDWLDGLDTEELRPRRWYPANQRLGRPRCGYTLHPIDVGEKWRELTNDS</sequence>
<keyword evidence="2" id="KW-1185">Reference proteome</keyword>
<evidence type="ECO:0000313" key="1">
    <source>
        <dbReference type="EMBL" id="KAB2109641.1"/>
    </source>
</evidence>
<accession>A0ACB6FYT6</accession>
<name>A0ACB6FYT6_9PLEO</name>
<proteinExistence type="predicted"/>
<dbReference type="EMBL" id="PDWZ02000001">
    <property type="protein sequence ID" value="KAB2109641.1"/>
    <property type="molecule type" value="Genomic_DNA"/>
</dbReference>
<evidence type="ECO:0000313" key="2">
    <source>
        <dbReference type="Proteomes" id="UP000293547"/>
    </source>
</evidence>
<protein>
    <submittedName>
        <fullName evidence="1">Uncharacterized protein</fullName>
    </submittedName>
</protein>